<feature type="region of interest" description="Disordered" evidence="1">
    <location>
        <begin position="1"/>
        <end position="25"/>
    </location>
</feature>
<evidence type="ECO:0000256" key="1">
    <source>
        <dbReference type="SAM" id="MobiDB-lite"/>
    </source>
</evidence>
<proteinExistence type="predicted"/>
<evidence type="ECO:0000313" key="2">
    <source>
        <dbReference type="EMBL" id="KAJ8917571.1"/>
    </source>
</evidence>
<sequence length="144" mass="16984">MAPTKPKSADKSAPKKEEKRSQHPLQRAVLLGPVLRVLRRKLPRRLPVSQPKRKLLLKLLHLNLLRRKQPPAKLLPLLPRQRQQLPLNPLPRHLQLKLLRSLLLKEQLKNQLLVLKLLQAKLKFRQRLLSPSRRKMSRLSSRRE</sequence>
<reference evidence="2 3" key="1">
    <citation type="journal article" date="2023" name="Insect Mol. Biol.">
        <title>Genome sequencing provides insights into the evolution of gene families encoding plant cell wall-degrading enzymes in longhorned beetles.</title>
        <authorList>
            <person name="Shin N.R."/>
            <person name="Okamura Y."/>
            <person name="Kirsch R."/>
            <person name="Pauchet Y."/>
        </authorList>
    </citation>
    <scope>NUCLEOTIDE SEQUENCE [LARGE SCALE GENOMIC DNA]</scope>
    <source>
        <strain evidence="2">EAD_L_NR</strain>
    </source>
</reference>
<feature type="compositionally biased region" description="Basic and acidic residues" evidence="1">
    <location>
        <begin position="7"/>
        <end position="21"/>
    </location>
</feature>
<comment type="caution">
    <text evidence="2">The sequence shown here is derived from an EMBL/GenBank/DDBJ whole genome shotgun (WGS) entry which is preliminary data.</text>
</comment>
<name>A0AAV8VUM3_9CUCU</name>
<evidence type="ECO:0000313" key="3">
    <source>
        <dbReference type="Proteomes" id="UP001159042"/>
    </source>
</evidence>
<dbReference type="EMBL" id="JANEYG010000032">
    <property type="protein sequence ID" value="KAJ8917571.1"/>
    <property type="molecule type" value="Genomic_DNA"/>
</dbReference>
<dbReference type="Proteomes" id="UP001159042">
    <property type="component" value="Unassembled WGS sequence"/>
</dbReference>
<gene>
    <name evidence="2" type="ORF">NQ315_000054</name>
</gene>
<protein>
    <submittedName>
        <fullName evidence="2">Uncharacterized protein</fullName>
    </submittedName>
</protein>
<accession>A0AAV8VUM3</accession>
<dbReference type="AlphaFoldDB" id="A0AAV8VUM3"/>
<keyword evidence="3" id="KW-1185">Reference proteome</keyword>
<organism evidence="2 3">
    <name type="scientific">Exocentrus adspersus</name>
    <dbReference type="NCBI Taxonomy" id="1586481"/>
    <lineage>
        <taxon>Eukaryota</taxon>
        <taxon>Metazoa</taxon>
        <taxon>Ecdysozoa</taxon>
        <taxon>Arthropoda</taxon>
        <taxon>Hexapoda</taxon>
        <taxon>Insecta</taxon>
        <taxon>Pterygota</taxon>
        <taxon>Neoptera</taxon>
        <taxon>Endopterygota</taxon>
        <taxon>Coleoptera</taxon>
        <taxon>Polyphaga</taxon>
        <taxon>Cucujiformia</taxon>
        <taxon>Chrysomeloidea</taxon>
        <taxon>Cerambycidae</taxon>
        <taxon>Lamiinae</taxon>
        <taxon>Acanthocinini</taxon>
        <taxon>Exocentrus</taxon>
    </lineage>
</organism>